<evidence type="ECO:0000313" key="6">
    <source>
        <dbReference type="EMBL" id="PWH86287.1"/>
    </source>
</evidence>
<dbReference type="OrthoDB" id="5619382at2"/>
<dbReference type="InterPro" id="IPR027417">
    <property type="entry name" value="P-loop_NTPase"/>
</dbReference>
<dbReference type="PANTHER" id="PTHR23076">
    <property type="entry name" value="METALLOPROTEASE M41 FTSH"/>
    <property type="match status" value="1"/>
</dbReference>
<feature type="coiled-coil region" evidence="3">
    <location>
        <begin position="2"/>
        <end position="29"/>
    </location>
</feature>
<keyword evidence="1" id="KW-0547">Nucleotide-binding</keyword>
<name>A0A2U2XEV7_9FLAO</name>
<evidence type="ECO:0000256" key="3">
    <source>
        <dbReference type="SAM" id="Coils"/>
    </source>
</evidence>
<keyword evidence="3" id="KW-0175">Coiled coil</keyword>
<feature type="domain" description="Peptidase M41" evidence="4">
    <location>
        <begin position="462"/>
        <end position="633"/>
    </location>
</feature>
<dbReference type="SUPFAM" id="SSF140990">
    <property type="entry name" value="FtsH protease domain-like"/>
    <property type="match status" value="1"/>
</dbReference>
<evidence type="ECO:0000313" key="7">
    <source>
        <dbReference type="Proteomes" id="UP000245370"/>
    </source>
</evidence>
<evidence type="ECO:0008006" key="8">
    <source>
        <dbReference type="Google" id="ProtNLM"/>
    </source>
</evidence>
<dbReference type="RefSeq" id="WP_109358398.1">
    <property type="nucleotide sequence ID" value="NZ_QFRJ01000002.1"/>
</dbReference>
<comment type="caution">
    <text evidence="6">The sequence shown here is derived from an EMBL/GenBank/DDBJ whole genome shotgun (WGS) entry which is preliminary data.</text>
</comment>
<dbReference type="Pfam" id="PF01434">
    <property type="entry name" value="Peptidase_M41"/>
    <property type="match status" value="1"/>
</dbReference>
<gene>
    <name evidence="6" type="ORF">DIT68_03345</name>
</gene>
<evidence type="ECO:0000259" key="4">
    <source>
        <dbReference type="Pfam" id="PF01434"/>
    </source>
</evidence>
<dbReference type="AlphaFoldDB" id="A0A2U2XEV7"/>
<dbReference type="Pfam" id="PF10431">
    <property type="entry name" value="ClpB_D2-small"/>
    <property type="match status" value="1"/>
</dbReference>
<sequence length="698" mass="79941">MNNNLMELKEEFNEKINRLEKIRIQLKTEFTGIDNAIDEVVDNIRSWYTLAEIQTQPNVVNLWGLTGVGKTSLLLRIAELLEIKDKTFRIDFGAKYGPHSFNQSVQQIAAVLNDEPLIIILDEFQHARTIEKNLSGKKEVENGAHRLVWDLLDSGKIIENSWKQIVTEILKHIRSLKMLISKGMLIENGIVVEEKSLFLEEMKTEMLIDTEPEEYLAIPQSLHYELVKYVPQRYNLDMVEELVLHLKTLNGKETLHFLEEALLIARQPVERKFSKSLIFVVGNLDEAYKINNNLNTDISADEFYEVSKKITVPDIKSALQERFRDEQIARLGNNHIIYPALNKKAYRKLITMKLDAYFKMLEKHYAISWRYDNSLINKIYDEGVYPTQGARPVLTTIYQLIKSQTALIFQAVLQEEKAIHEISLSEKDNKLICTFLSQSNQVNTLVIPLRSKLGELRKPKNNENQAITAVHEAGHAVVIAHLLNEAPKIITATATDGKEGFVFSRSNEDFTSKKSLLNKVAVALAGIMAEKYIFGAENITMGASSDIQKAYSLIDNAFKNAGLGEKLYHYASNKTENSTSFHQIEEVEKEISNVIDAAQILAEETLKKERRMLLELAQILQNKSKVEQQEFIELYHKHGAKKIDFKNESTHYRDAIVKALEELESMKEIATHKAIVLNKSQKKDNVITDTLKSWRDEK</sequence>
<dbReference type="Proteomes" id="UP000245370">
    <property type="component" value="Unassembled WGS sequence"/>
</dbReference>
<keyword evidence="2" id="KW-0067">ATP-binding</keyword>
<dbReference type="InterPro" id="IPR019489">
    <property type="entry name" value="Clp_ATPase_C"/>
</dbReference>
<proteinExistence type="predicted"/>
<dbReference type="Gene3D" id="1.10.8.60">
    <property type="match status" value="1"/>
</dbReference>
<feature type="coiled-coil region" evidence="3">
    <location>
        <begin position="584"/>
        <end position="623"/>
    </location>
</feature>
<accession>A0A2U2XEV7</accession>
<keyword evidence="7" id="KW-1185">Reference proteome</keyword>
<dbReference type="PANTHER" id="PTHR23076:SF110">
    <property type="entry name" value="INACTIVE ATP-DEPENDENT ZINC METALLOPROTEASE FTSHI 3, CHLOROPLASTIC-RELATED"/>
    <property type="match status" value="1"/>
</dbReference>
<dbReference type="Gene3D" id="1.20.58.760">
    <property type="entry name" value="Peptidase M41"/>
    <property type="match status" value="1"/>
</dbReference>
<protein>
    <recommendedName>
        <fullName evidence="8">Peptidase M41</fullName>
    </recommendedName>
</protein>
<feature type="domain" description="Clp ATPase C-terminal" evidence="5">
    <location>
        <begin position="341"/>
        <end position="406"/>
    </location>
</feature>
<dbReference type="GO" id="GO:0004176">
    <property type="term" value="F:ATP-dependent peptidase activity"/>
    <property type="evidence" value="ECO:0007669"/>
    <property type="project" value="InterPro"/>
</dbReference>
<dbReference type="SUPFAM" id="SSF52540">
    <property type="entry name" value="P-loop containing nucleoside triphosphate hydrolases"/>
    <property type="match status" value="1"/>
</dbReference>
<dbReference type="EMBL" id="QFRJ01000002">
    <property type="protein sequence ID" value="PWH86287.1"/>
    <property type="molecule type" value="Genomic_DNA"/>
</dbReference>
<reference evidence="6 7" key="2">
    <citation type="submission" date="2018-05" db="EMBL/GenBank/DDBJ databases">
        <authorList>
            <person name="Lanie J.A."/>
            <person name="Ng W.-L."/>
            <person name="Kazmierczak K.M."/>
            <person name="Andrzejewski T.M."/>
            <person name="Davidsen T.M."/>
            <person name="Wayne K.J."/>
            <person name="Tettelin H."/>
            <person name="Glass J.I."/>
            <person name="Rusch D."/>
            <person name="Podicherti R."/>
            <person name="Tsui H.-C.T."/>
            <person name="Winkler M.E."/>
        </authorList>
    </citation>
    <scope>NUCLEOTIDE SEQUENCE [LARGE SCALE GENOMIC DNA]</scope>
    <source>
        <strain evidence="6 7">C305</strain>
    </source>
</reference>
<organism evidence="6 7">
    <name type="scientific">Brumimicrobium oceani</name>
    <dbReference type="NCBI Taxonomy" id="2100725"/>
    <lineage>
        <taxon>Bacteria</taxon>
        <taxon>Pseudomonadati</taxon>
        <taxon>Bacteroidota</taxon>
        <taxon>Flavobacteriia</taxon>
        <taxon>Flavobacteriales</taxon>
        <taxon>Crocinitomicaceae</taxon>
        <taxon>Brumimicrobium</taxon>
    </lineage>
</organism>
<evidence type="ECO:0000256" key="2">
    <source>
        <dbReference type="ARBA" id="ARBA00022840"/>
    </source>
</evidence>
<dbReference type="GO" id="GO:0006508">
    <property type="term" value="P:proteolysis"/>
    <property type="evidence" value="ECO:0007669"/>
    <property type="project" value="InterPro"/>
</dbReference>
<dbReference type="InterPro" id="IPR000642">
    <property type="entry name" value="Peptidase_M41"/>
</dbReference>
<dbReference type="InterPro" id="IPR037219">
    <property type="entry name" value="Peptidase_M41-like"/>
</dbReference>
<dbReference type="GO" id="GO:0005524">
    <property type="term" value="F:ATP binding"/>
    <property type="evidence" value="ECO:0007669"/>
    <property type="project" value="UniProtKB-KW"/>
</dbReference>
<dbReference type="Gene3D" id="3.40.50.300">
    <property type="entry name" value="P-loop containing nucleotide triphosphate hydrolases"/>
    <property type="match status" value="1"/>
</dbReference>
<reference evidence="6 7" key="1">
    <citation type="submission" date="2018-05" db="EMBL/GenBank/DDBJ databases">
        <title>Brumimicrobium oceani sp. nov., isolated from coastal sediment.</title>
        <authorList>
            <person name="Kou Y."/>
        </authorList>
    </citation>
    <scope>NUCLEOTIDE SEQUENCE [LARGE SCALE GENOMIC DNA]</scope>
    <source>
        <strain evidence="6 7">C305</strain>
    </source>
</reference>
<evidence type="ECO:0000256" key="1">
    <source>
        <dbReference type="ARBA" id="ARBA00022741"/>
    </source>
</evidence>
<evidence type="ECO:0000259" key="5">
    <source>
        <dbReference type="Pfam" id="PF10431"/>
    </source>
</evidence>
<dbReference type="GO" id="GO:0004222">
    <property type="term" value="F:metalloendopeptidase activity"/>
    <property type="evidence" value="ECO:0007669"/>
    <property type="project" value="InterPro"/>
</dbReference>